<feature type="non-terminal residue" evidence="2">
    <location>
        <position position="1"/>
    </location>
</feature>
<feature type="compositionally biased region" description="Acidic residues" evidence="1">
    <location>
        <begin position="236"/>
        <end position="245"/>
    </location>
</feature>
<evidence type="ECO:0000313" key="3">
    <source>
        <dbReference type="Proteomes" id="UP001432027"/>
    </source>
</evidence>
<dbReference type="Proteomes" id="UP001432027">
    <property type="component" value="Unassembled WGS sequence"/>
</dbReference>
<feature type="region of interest" description="Disordered" evidence="1">
    <location>
        <begin position="103"/>
        <end position="211"/>
    </location>
</feature>
<feature type="compositionally biased region" description="Low complexity" evidence="1">
    <location>
        <begin position="226"/>
        <end position="235"/>
    </location>
</feature>
<name>A0AAV5UBK7_9BILA</name>
<reference evidence="2" key="1">
    <citation type="submission" date="2023-10" db="EMBL/GenBank/DDBJ databases">
        <title>Genome assembly of Pristionchus species.</title>
        <authorList>
            <person name="Yoshida K."/>
            <person name="Sommer R.J."/>
        </authorList>
    </citation>
    <scope>NUCLEOTIDE SEQUENCE</scope>
    <source>
        <strain evidence="2">RS0144</strain>
    </source>
</reference>
<protein>
    <submittedName>
        <fullName evidence="2">Uncharacterized protein</fullName>
    </submittedName>
</protein>
<evidence type="ECO:0000313" key="2">
    <source>
        <dbReference type="EMBL" id="GMT03489.1"/>
    </source>
</evidence>
<feature type="compositionally biased region" description="Acidic residues" evidence="1">
    <location>
        <begin position="258"/>
        <end position="272"/>
    </location>
</feature>
<dbReference type="EMBL" id="BTSX01000006">
    <property type="protein sequence ID" value="GMT03489.1"/>
    <property type="molecule type" value="Genomic_DNA"/>
</dbReference>
<accession>A0AAV5UBK7</accession>
<feature type="compositionally biased region" description="Polar residues" evidence="1">
    <location>
        <begin position="277"/>
        <end position="292"/>
    </location>
</feature>
<organism evidence="2 3">
    <name type="scientific">Pristionchus entomophagus</name>
    <dbReference type="NCBI Taxonomy" id="358040"/>
    <lineage>
        <taxon>Eukaryota</taxon>
        <taxon>Metazoa</taxon>
        <taxon>Ecdysozoa</taxon>
        <taxon>Nematoda</taxon>
        <taxon>Chromadorea</taxon>
        <taxon>Rhabditida</taxon>
        <taxon>Rhabditina</taxon>
        <taxon>Diplogasteromorpha</taxon>
        <taxon>Diplogasteroidea</taxon>
        <taxon>Neodiplogasteridae</taxon>
        <taxon>Pristionchus</taxon>
    </lineage>
</organism>
<gene>
    <name evidence="2" type="ORF">PENTCL1PPCAC_25663</name>
</gene>
<feature type="region of interest" description="Disordered" evidence="1">
    <location>
        <begin position="226"/>
        <end position="292"/>
    </location>
</feature>
<feature type="compositionally biased region" description="Basic residues" evidence="1">
    <location>
        <begin position="123"/>
        <end position="175"/>
    </location>
</feature>
<proteinExistence type="predicted"/>
<dbReference type="AlphaFoldDB" id="A0AAV5UBK7"/>
<feature type="non-terminal residue" evidence="2">
    <location>
        <position position="292"/>
    </location>
</feature>
<sequence length="292" mass="33629">CVPSPSLPSLFSSFCSRPRKPRRLLPISLDFPLLVATSEQQMRKGPEPLPATPRSHLCPSPLHPLLPLLSVLPTRLVWPRPRRPRDVLRLRMWLWMLQTPQKKRRRQEGDLTTRRSVISGPRFPRRPKLRKSATARKNRLKSPRRKRAAAVRTRRRRLAKRRRRRGRRRKRRKTRYGNPIDHELILPSQGCDCEKNGDEETTETASTTAAPIDESKILFRFRKVAPAPTSSTASAVDDDDEEEGEFQTQSLQVREDGQNDTDEDDDNDDDDVNTTTPEGSTTEAEDTTVTYR</sequence>
<evidence type="ECO:0000256" key="1">
    <source>
        <dbReference type="SAM" id="MobiDB-lite"/>
    </source>
</evidence>
<keyword evidence="3" id="KW-1185">Reference proteome</keyword>
<comment type="caution">
    <text evidence="2">The sequence shown here is derived from an EMBL/GenBank/DDBJ whole genome shotgun (WGS) entry which is preliminary data.</text>
</comment>